<feature type="region of interest" description="Disordered" evidence="1">
    <location>
        <begin position="51"/>
        <end position="95"/>
    </location>
</feature>
<name>A0A833R7C8_9POAL</name>
<evidence type="ECO:0000256" key="1">
    <source>
        <dbReference type="SAM" id="MobiDB-lite"/>
    </source>
</evidence>
<dbReference type="Proteomes" id="UP000623129">
    <property type="component" value="Unassembled WGS sequence"/>
</dbReference>
<organism evidence="2 3">
    <name type="scientific">Carex littledalei</name>
    <dbReference type="NCBI Taxonomy" id="544730"/>
    <lineage>
        <taxon>Eukaryota</taxon>
        <taxon>Viridiplantae</taxon>
        <taxon>Streptophyta</taxon>
        <taxon>Embryophyta</taxon>
        <taxon>Tracheophyta</taxon>
        <taxon>Spermatophyta</taxon>
        <taxon>Magnoliopsida</taxon>
        <taxon>Liliopsida</taxon>
        <taxon>Poales</taxon>
        <taxon>Cyperaceae</taxon>
        <taxon>Cyperoideae</taxon>
        <taxon>Cariceae</taxon>
        <taxon>Carex</taxon>
        <taxon>Carex subgen. Euthyceras</taxon>
    </lineage>
</organism>
<keyword evidence="3" id="KW-1185">Reference proteome</keyword>
<dbReference type="EMBL" id="SWLB01000008">
    <property type="protein sequence ID" value="KAF3335882.1"/>
    <property type="molecule type" value="Genomic_DNA"/>
</dbReference>
<gene>
    <name evidence="2" type="ORF">FCM35_KLT20389</name>
</gene>
<dbReference type="AlphaFoldDB" id="A0A833R7C8"/>
<evidence type="ECO:0000313" key="2">
    <source>
        <dbReference type="EMBL" id="KAF3335882.1"/>
    </source>
</evidence>
<sequence length="132" mass="15383">MIQLMRTILKSQQYIAMEKEEDQKKSVGIFYRALNFLVRTFPLYIHRQISKGRGNSSLGRSEGTEEGKVTSSLTAKYETQEEKKEALEEEELKNRGRSRILRPVKQLTRVISNINEKSHAYIEDKKRSFASQ</sequence>
<protein>
    <submittedName>
        <fullName evidence="2">Uncharacterized protein</fullName>
    </submittedName>
</protein>
<evidence type="ECO:0000313" key="3">
    <source>
        <dbReference type="Proteomes" id="UP000623129"/>
    </source>
</evidence>
<accession>A0A833R7C8</accession>
<comment type="caution">
    <text evidence="2">The sequence shown here is derived from an EMBL/GenBank/DDBJ whole genome shotgun (WGS) entry which is preliminary data.</text>
</comment>
<proteinExistence type="predicted"/>
<reference evidence="2" key="1">
    <citation type="submission" date="2020-01" db="EMBL/GenBank/DDBJ databases">
        <title>Genome sequence of Kobresia littledalei, the first chromosome-level genome in the family Cyperaceae.</title>
        <authorList>
            <person name="Qu G."/>
        </authorList>
    </citation>
    <scope>NUCLEOTIDE SEQUENCE</scope>
    <source>
        <strain evidence="2">C.B.Clarke</strain>
        <tissue evidence="2">Leaf</tissue>
    </source>
</reference>